<name>A0ABU0IB46_9HYPH</name>
<evidence type="ECO:0000256" key="2">
    <source>
        <dbReference type="SAM" id="SignalP"/>
    </source>
</evidence>
<dbReference type="RefSeq" id="WP_307157624.1">
    <property type="nucleotide sequence ID" value="NZ_JAUSWH010000004.1"/>
</dbReference>
<keyword evidence="2" id="KW-0732">Signal</keyword>
<keyword evidence="4" id="KW-1185">Reference proteome</keyword>
<organism evidence="3 4">
    <name type="scientific">Rhizobium paknamense</name>
    <dbReference type="NCBI Taxonomy" id="1206817"/>
    <lineage>
        <taxon>Bacteria</taxon>
        <taxon>Pseudomonadati</taxon>
        <taxon>Pseudomonadota</taxon>
        <taxon>Alphaproteobacteria</taxon>
        <taxon>Hyphomicrobiales</taxon>
        <taxon>Rhizobiaceae</taxon>
        <taxon>Rhizobium/Agrobacterium group</taxon>
        <taxon>Rhizobium</taxon>
    </lineage>
</organism>
<feature type="chain" id="PRO_5047453903" evidence="2">
    <location>
        <begin position="26"/>
        <end position="127"/>
    </location>
</feature>
<dbReference type="EMBL" id="JAUSWH010000004">
    <property type="protein sequence ID" value="MDQ0455442.1"/>
    <property type="molecule type" value="Genomic_DNA"/>
</dbReference>
<evidence type="ECO:0000256" key="1">
    <source>
        <dbReference type="SAM" id="MobiDB-lite"/>
    </source>
</evidence>
<reference evidence="3 4" key="1">
    <citation type="submission" date="2023-07" db="EMBL/GenBank/DDBJ databases">
        <title>Genomic Encyclopedia of Type Strains, Phase IV (KMG-IV): sequencing the most valuable type-strain genomes for metagenomic binning, comparative biology and taxonomic classification.</title>
        <authorList>
            <person name="Goeker M."/>
        </authorList>
    </citation>
    <scope>NUCLEOTIDE SEQUENCE [LARGE SCALE GENOMIC DNA]</scope>
    <source>
        <strain evidence="3 4">DSM 100301</strain>
    </source>
</reference>
<evidence type="ECO:0000313" key="4">
    <source>
        <dbReference type="Proteomes" id="UP001235269"/>
    </source>
</evidence>
<sequence>MDKKHILPFSALALAVLLLPGLAAANDATMPKVENWTVPTETYRDLPGVRSQDAVNRDKLKPAYDCRTETELMQGRGTRDFHYLGSGMPRTVYRCTTEDGITFSGSSTPNVGGDWIPGVNPRDDVGR</sequence>
<dbReference type="Proteomes" id="UP001235269">
    <property type="component" value="Unassembled WGS sequence"/>
</dbReference>
<feature type="region of interest" description="Disordered" evidence="1">
    <location>
        <begin position="103"/>
        <end position="127"/>
    </location>
</feature>
<protein>
    <submittedName>
        <fullName evidence="3">Uncharacterized protein</fullName>
    </submittedName>
</protein>
<feature type="signal peptide" evidence="2">
    <location>
        <begin position="1"/>
        <end position="25"/>
    </location>
</feature>
<evidence type="ECO:0000313" key="3">
    <source>
        <dbReference type="EMBL" id="MDQ0455442.1"/>
    </source>
</evidence>
<proteinExistence type="predicted"/>
<gene>
    <name evidence="3" type="ORF">QO005_001776</name>
</gene>
<comment type="caution">
    <text evidence="3">The sequence shown here is derived from an EMBL/GenBank/DDBJ whole genome shotgun (WGS) entry which is preliminary data.</text>
</comment>
<accession>A0ABU0IB46</accession>